<reference evidence="2 3" key="1">
    <citation type="submission" date="2018-01" db="EMBL/GenBank/DDBJ databases">
        <title>Whole genome analyses suggest that Burkholderia sensu lato contains two further novel genera in the rhizoxinica-symbiotica group Mycetohabitans gen. nov., and Trinickia gen. nov.: implications for the evolution of diazotrophy and nodulation in the Burkholderiaceae.</title>
        <authorList>
            <person name="Estrada-de los Santos P."/>
            <person name="Palmer M."/>
            <person name="Chavez-Ramirez B."/>
            <person name="Beukes C."/>
            <person name="Steenkamp E.T."/>
            <person name="Hirsch A.M."/>
            <person name="Manyaka P."/>
            <person name="Maluk M."/>
            <person name="Lafos M."/>
            <person name="Crook M."/>
            <person name="Gross E."/>
            <person name="Simon M.F."/>
            <person name="Bueno dos Reis Junior F."/>
            <person name="Poole P.S."/>
            <person name="Venter S.N."/>
            <person name="James E.K."/>
        </authorList>
    </citation>
    <scope>NUCLEOTIDE SEQUENCE [LARGE SCALE GENOMIC DNA]</scope>
    <source>
        <strain evidence="2 3">WSM 3937</strain>
    </source>
</reference>
<dbReference type="AlphaFoldDB" id="A0A2N7WTS7"/>
<dbReference type="EMBL" id="PNXY01000003">
    <property type="protein sequence ID" value="PMS32849.1"/>
    <property type="molecule type" value="Genomic_DNA"/>
</dbReference>
<accession>A0A2N7WTS7</accession>
<dbReference type="RefSeq" id="WP_102631043.1">
    <property type="nucleotide sequence ID" value="NZ_CADIJZ010000002.1"/>
</dbReference>
<keyword evidence="3" id="KW-1185">Reference proteome</keyword>
<evidence type="ECO:0000313" key="3">
    <source>
        <dbReference type="Proteomes" id="UP000235659"/>
    </source>
</evidence>
<organism evidence="1 4">
    <name type="scientific">Paraburkholderia rhynchosiae</name>
    <dbReference type="NCBI Taxonomy" id="487049"/>
    <lineage>
        <taxon>Bacteria</taxon>
        <taxon>Pseudomonadati</taxon>
        <taxon>Pseudomonadota</taxon>
        <taxon>Betaproteobacteria</taxon>
        <taxon>Burkholderiales</taxon>
        <taxon>Burkholderiaceae</taxon>
        <taxon>Paraburkholderia</taxon>
    </lineage>
</organism>
<evidence type="ECO:0000313" key="4">
    <source>
        <dbReference type="Proteomes" id="UP000494205"/>
    </source>
</evidence>
<dbReference type="EMBL" id="CADIJZ010000002">
    <property type="protein sequence ID" value="CAB3645735.1"/>
    <property type="molecule type" value="Genomic_DNA"/>
</dbReference>
<evidence type="ECO:0000313" key="1">
    <source>
        <dbReference type="EMBL" id="CAB3645735.1"/>
    </source>
</evidence>
<gene>
    <name evidence="2" type="ORF">C0Z16_04690</name>
    <name evidence="1" type="ORF">LMG27174_00840</name>
</gene>
<dbReference type="Proteomes" id="UP000494205">
    <property type="component" value="Unassembled WGS sequence"/>
</dbReference>
<sequence>METRVETEILDFEGMGDDGGTLRIVAHHVEGLNLNDPNSQVLDRKPYGGPDDRSAGWHGRALLHMYGSFENVPDYEMIASHPDRATATLDAIFRWPD</sequence>
<dbReference type="Proteomes" id="UP000235659">
    <property type="component" value="Unassembled WGS sequence"/>
</dbReference>
<name>A0A2N7WTS7_9BURK</name>
<evidence type="ECO:0000313" key="2">
    <source>
        <dbReference type="EMBL" id="PMS32849.1"/>
    </source>
</evidence>
<protein>
    <submittedName>
        <fullName evidence="1">Uncharacterized protein</fullName>
    </submittedName>
</protein>
<proteinExistence type="predicted"/>
<reference evidence="1 4" key="2">
    <citation type="submission" date="2020-04" db="EMBL/GenBank/DDBJ databases">
        <authorList>
            <person name="De Canck E."/>
        </authorList>
    </citation>
    <scope>NUCLEOTIDE SEQUENCE [LARGE SCALE GENOMIC DNA]</scope>
    <source>
        <strain evidence="1 4">LMG 27174</strain>
    </source>
</reference>